<dbReference type="Gene3D" id="2.60.40.1730">
    <property type="entry name" value="tricorn interacting facor f3 domain"/>
    <property type="match status" value="1"/>
</dbReference>
<dbReference type="InterPro" id="IPR037144">
    <property type="entry name" value="Peptidase_M1_pepN_C_sf"/>
</dbReference>
<name>A0AAE3HNW9_9GAMM</name>
<dbReference type="CDD" id="cd09600">
    <property type="entry name" value="M1_APN"/>
    <property type="match status" value="1"/>
</dbReference>
<dbReference type="InterPro" id="IPR045357">
    <property type="entry name" value="Aminopeptidase_N-like_N"/>
</dbReference>
<comment type="catalytic activity">
    <reaction evidence="1">
        <text>Release of an N-terminal amino acid, Xaa-|-Yaa- from a peptide, amide or arylamide. Xaa is preferably Ala, but may be most amino acids including Pro (slow action). When a terminal hydrophobic residue is followed by a prolyl residue, the two may be released as an intact Xaa-Pro dipeptide.</text>
        <dbReference type="EC" id="3.4.11.2"/>
    </reaction>
</comment>
<evidence type="ECO:0000256" key="9">
    <source>
        <dbReference type="ARBA" id="ARBA00022801"/>
    </source>
</evidence>
<evidence type="ECO:0000259" key="17">
    <source>
        <dbReference type="Pfam" id="PF17900"/>
    </source>
</evidence>
<accession>A0AAE3HNW9</accession>
<dbReference type="InterPro" id="IPR001930">
    <property type="entry name" value="Peptidase_M1"/>
</dbReference>
<evidence type="ECO:0000256" key="13">
    <source>
        <dbReference type="NCBIfam" id="TIGR02414"/>
    </source>
</evidence>
<comment type="similarity">
    <text evidence="3">Belongs to the peptidase M1 family.</text>
</comment>
<evidence type="ECO:0000256" key="11">
    <source>
        <dbReference type="ARBA" id="ARBA00023049"/>
    </source>
</evidence>
<gene>
    <name evidence="18" type="ORF">J2T55_002111</name>
</gene>
<evidence type="ECO:0000256" key="5">
    <source>
        <dbReference type="ARBA" id="ARBA00015611"/>
    </source>
</evidence>
<dbReference type="Gene3D" id="1.25.50.10">
    <property type="entry name" value="Peptidase M1, alanyl aminopeptidase, C-terminal domain"/>
    <property type="match status" value="1"/>
</dbReference>
<dbReference type="RefSeq" id="WP_259056304.1">
    <property type="nucleotide sequence ID" value="NZ_JANUCT010000015.1"/>
</dbReference>
<feature type="domain" description="Aminopeptidase N-like N-terminal" evidence="17">
    <location>
        <begin position="107"/>
        <end position="189"/>
    </location>
</feature>
<dbReference type="GO" id="GO:0006508">
    <property type="term" value="P:proteolysis"/>
    <property type="evidence" value="ECO:0007669"/>
    <property type="project" value="UniProtKB-UniRule"/>
</dbReference>
<dbReference type="GO" id="GO:0016285">
    <property type="term" value="F:alanyl aminopeptidase activity"/>
    <property type="evidence" value="ECO:0007669"/>
    <property type="project" value="UniProtKB-EC"/>
</dbReference>
<evidence type="ECO:0000256" key="2">
    <source>
        <dbReference type="ARBA" id="ARBA00001947"/>
    </source>
</evidence>
<feature type="domain" description="Peptidase M1 membrane alanine aminopeptidase" evidence="14">
    <location>
        <begin position="229"/>
        <end position="439"/>
    </location>
</feature>
<evidence type="ECO:0000313" key="19">
    <source>
        <dbReference type="Proteomes" id="UP001204445"/>
    </source>
</evidence>
<dbReference type="InterPro" id="IPR038438">
    <property type="entry name" value="PepN_Ig-like_sf"/>
</dbReference>
<evidence type="ECO:0000259" key="15">
    <source>
        <dbReference type="Pfam" id="PF11940"/>
    </source>
</evidence>
<dbReference type="NCBIfam" id="TIGR02414">
    <property type="entry name" value="pepN_proteo"/>
    <property type="match status" value="1"/>
</dbReference>
<feature type="domain" description="Peptidase M1 alanyl aminopeptidase Ig-like fold" evidence="15">
    <location>
        <begin position="447"/>
        <end position="553"/>
    </location>
</feature>
<dbReference type="InterPro" id="IPR024601">
    <property type="entry name" value="Peptidase_M1_pepN_C"/>
</dbReference>
<evidence type="ECO:0000256" key="4">
    <source>
        <dbReference type="ARBA" id="ARBA00012564"/>
    </source>
</evidence>
<evidence type="ECO:0000256" key="12">
    <source>
        <dbReference type="ARBA" id="ARBA00059739"/>
    </source>
</evidence>
<sequence length="884" mass="99845">MTAAAPQPKYRKDYTAPDYFIRHIDMTVDIGETTEVEALLDIERNPDRPSGQPLQLDGENMKLLSIELDGKFLTEADFEVHAKGLNIPSLPDRCQLRTRVVIDPHNNTALEGLYRSGDILCTQCEAEGFRHITYYLDRPDVMASFRTTIKADRSTYPVLLSNGNPIAEDAEGDRHWITWDDPHPKPCYLFALVAGDLARVEDTYTTASGRDVALRFYVDHGNESRCTHAMQSLKAAMAWDERVYGLEYDLDVYMVVAVSAFNMGAMENKGLNLFNDRFVLADDTSATDEDYIHIEDVIGHEYFHNYTGNRVTLRDWFQLSLKESLTVFREQSFSADQGLGAVKRIGEVRQLRRVQFPEDASPMAHPVRPESYIEMNNFYTPTVYEKGAQVIGMMHTILGDAAFVHAVQEYLEKFDGQAVTIEDFVATLEQSSGQDLQQFRLWYSQAGTPRLTVTEHYDADAQVYELVIKQHVPDTPGQKNKQPMHIPLVLGLLDDSGQPVSLDIETAAEVTPQSPTQALVHLRETETTLRFPNRPSRPVVSLLRGFSAPVKLDLPHDKSDLHFLVRHDVDPFSRWDAGQTLLLRAALEAEQALRAGNAPAFDEALGETFSALLETAGSDDQALLAEMLALPGETYIAEQLDVVDPDAVVGAYQALRQYLAGAMGEHLKAAYEALRPGGAYRIDAGSIGRRRLQRQVMDYLAAYDPDALAGYCWQQYDKADNMTDTIGALAAINDLPGDTREQLFADFEQRWRENHLVMDKWLRLQSTARRDDILERLEQLMQHPIFSLRNPNRVRAVIGAFTVDNMPGLHRIDGSGYRFVADYTLKIDQLNGQLSARLVSCLTRWRRYEPQRRQLMRAELERIQQAGNLSSNLYEIVSKSLAEE</sequence>
<comment type="caution">
    <text evidence="18">The sequence shown here is derived from an EMBL/GenBank/DDBJ whole genome shotgun (WGS) entry which is preliminary data.</text>
</comment>
<dbReference type="InterPro" id="IPR042097">
    <property type="entry name" value="Aminopeptidase_N-like_N_sf"/>
</dbReference>
<comment type="function">
    <text evidence="12">Aminopeptidase N is involved in the degradation of intracellular peptides generated by protein breakdown during normal growth as well as in response to nutrient starvation.</text>
</comment>
<dbReference type="Proteomes" id="UP001204445">
    <property type="component" value="Unassembled WGS sequence"/>
</dbReference>
<dbReference type="Pfam" id="PF01433">
    <property type="entry name" value="Peptidase_M1"/>
    <property type="match status" value="1"/>
</dbReference>
<keyword evidence="6 18" id="KW-0031">Aminopeptidase</keyword>
<evidence type="ECO:0000256" key="8">
    <source>
        <dbReference type="ARBA" id="ARBA00022723"/>
    </source>
</evidence>
<evidence type="ECO:0000256" key="10">
    <source>
        <dbReference type="ARBA" id="ARBA00022833"/>
    </source>
</evidence>
<dbReference type="Pfam" id="PF17900">
    <property type="entry name" value="Peptidase_M1_N"/>
    <property type="match status" value="1"/>
</dbReference>
<dbReference type="FunFam" id="3.30.2010.30:FF:000002">
    <property type="entry name" value="Putative aminopeptidase N"/>
    <property type="match status" value="1"/>
</dbReference>
<evidence type="ECO:0000313" key="18">
    <source>
        <dbReference type="EMBL" id="MCS3904078.1"/>
    </source>
</evidence>
<dbReference type="Gene3D" id="3.30.2010.30">
    <property type="match status" value="1"/>
</dbReference>
<dbReference type="InterPro" id="IPR035414">
    <property type="entry name" value="Peptidase_M1_pepN_Ig-like"/>
</dbReference>
<dbReference type="SUPFAM" id="SSF63737">
    <property type="entry name" value="Leukotriene A4 hydrolase N-terminal domain"/>
    <property type="match status" value="1"/>
</dbReference>
<dbReference type="InterPro" id="IPR027268">
    <property type="entry name" value="Peptidase_M4/M1_CTD_sf"/>
</dbReference>
<organism evidence="18 19">
    <name type="scientific">Methylohalomonas lacus</name>
    <dbReference type="NCBI Taxonomy" id="398773"/>
    <lineage>
        <taxon>Bacteria</taxon>
        <taxon>Pseudomonadati</taxon>
        <taxon>Pseudomonadota</taxon>
        <taxon>Gammaproteobacteria</taxon>
        <taxon>Methylohalomonadales</taxon>
        <taxon>Methylohalomonadaceae</taxon>
        <taxon>Methylohalomonas</taxon>
    </lineage>
</organism>
<evidence type="ECO:0000259" key="16">
    <source>
        <dbReference type="Pfam" id="PF17432"/>
    </source>
</evidence>
<dbReference type="AlphaFoldDB" id="A0AAE3HNW9"/>
<dbReference type="EC" id="3.4.11.2" evidence="4 13"/>
<keyword evidence="11" id="KW-0482">Metalloprotease</keyword>
<dbReference type="PANTHER" id="PTHR46322">
    <property type="entry name" value="PUROMYCIN-SENSITIVE AMINOPEPTIDASE"/>
    <property type="match status" value="1"/>
</dbReference>
<comment type="cofactor">
    <cofactor evidence="2">
        <name>Zn(2+)</name>
        <dbReference type="ChEBI" id="CHEBI:29105"/>
    </cofactor>
</comment>
<dbReference type="SUPFAM" id="SSF55486">
    <property type="entry name" value="Metalloproteases ('zincins'), catalytic domain"/>
    <property type="match status" value="1"/>
</dbReference>
<dbReference type="InterPro" id="IPR014782">
    <property type="entry name" value="Peptidase_M1_dom"/>
</dbReference>
<reference evidence="18" key="1">
    <citation type="submission" date="2022-08" db="EMBL/GenBank/DDBJ databases">
        <title>Genomic Encyclopedia of Type Strains, Phase III (KMG-III): the genomes of soil and plant-associated and newly described type strains.</title>
        <authorList>
            <person name="Whitman W."/>
        </authorList>
    </citation>
    <scope>NUCLEOTIDE SEQUENCE</scope>
    <source>
        <strain evidence="18">HMT 1</strain>
    </source>
</reference>
<dbReference type="Pfam" id="PF11940">
    <property type="entry name" value="DUF3458"/>
    <property type="match status" value="1"/>
</dbReference>
<proteinExistence type="inferred from homology"/>
<dbReference type="Gene3D" id="1.10.390.10">
    <property type="entry name" value="Neutral Protease Domain 2"/>
    <property type="match status" value="1"/>
</dbReference>
<keyword evidence="9 18" id="KW-0378">Hydrolase</keyword>
<dbReference type="EMBL" id="JANUCT010000015">
    <property type="protein sequence ID" value="MCS3904078.1"/>
    <property type="molecule type" value="Genomic_DNA"/>
</dbReference>
<keyword evidence="7" id="KW-0645">Protease</keyword>
<evidence type="ECO:0000256" key="1">
    <source>
        <dbReference type="ARBA" id="ARBA00000098"/>
    </source>
</evidence>
<dbReference type="Pfam" id="PF17432">
    <property type="entry name" value="DUF3458_C"/>
    <property type="match status" value="1"/>
</dbReference>
<evidence type="ECO:0000256" key="3">
    <source>
        <dbReference type="ARBA" id="ARBA00010136"/>
    </source>
</evidence>
<dbReference type="PRINTS" id="PR00756">
    <property type="entry name" value="ALADIPTASE"/>
</dbReference>
<protein>
    <recommendedName>
        <fullName evidence="5 13">Aminopeptidase N</fullName>
        <ecNumber evidence="4 13">3.4.11.2</ecNumber>
    </recommendedName>
</protein>
<keyword evidence="19" id="KW-1185">Reference proteome</keyword>
<evidence type="ECO:0000259" key="14">
    <source>
        <dbReference type="Pfam" id="PF01433"/>
    </source>
</evidence>
<dbReference type="PANTHER" id="PTHR46322:SF1">
    <property type="entry name" value="PUROMYCIN-SENSITIVE AMINOPEPTIDASE"/>
    <property type="match status" value="1"/>
</dbReference>
<keyword evidence="8" id="KW-0479">Metal-binding</keyword>
<dbReference type="GO" id="GO:0008270">
    <property type="term" value="F:zinc ion binding"/>
    <property type="evidence" value="ECO:0007669"/>
    <property type="project" value="InterPro"/>
</dbReference>
<evidence type="ECO:0000256" key="6">
    <source>
        <dbReference type="ARBA" id="ARBA00022438"/>
    </source>
</evidence>
<dbReference type="GO" id="GO:0008237">
    <property type="term" value="F:metallopeptidase activity"/>
    <property type="evidence" value="ECO:0007669"/>
    <property type="project" value="UniProtKB-UniRule"/>
</dbReference>
<evidence type="ECO:0000256" key="7">
    <source>
        <dbReference type="ARBA" id="ARBA00022670"/>
    </source>
</evidence>
<keyword evidence="10" id="KW-0862">Zinc</keyword>
<dbReference type="FunFam" id="2.60.40.1730:FF:000005">
    <property type="entry name" value="Aminopeptidase N"/>
    <property type="match status" value="1"/>
</dbReference>
<feature type="domain" description="Peptidase M1 alanyl aminopeptidase C-terminal" evidence="16">
    <location>
        <begin position="559"/>
        <end position="882"/>
    </location>
</feature>
<dbReference type="InterPro" id="IPR012779">
    <property type="entry name" value="Peptidase_M1_pepN"/>
</dbReference>
<dbReference type="FunFam" id="2.60.40.1840:FF:000001">
    <property type="entry name" value="Aminopeptidase N"/>
    <property type="match status" value="1"/>
</dbReference>
<dbReference type="Gene3D" id="2.60.40.1840">
    <property type="match status" value="1"/>
</dbReference>